<sequence length="137" mass="14581">MKKVLKAFIMLVCAGSMLAAVSSCEGNEETQEVISYYADGNVSSVSSSDGNYYDRGLTDYNDAIKELLGGVNYVIGSNRDSDVIAACNAVYERHLGGNLNLKGTVKIHKATGSQSDSSSDSEESLPSTVIAKYTYGE</sequence>
<feature type="signal peptide" evidence="1">
    <location>
        <begin position="1"/>
        <end position="19"/>
    </location>
</feature>
<reference evidence="2" key="2">
    <citation type="journal article" date="2021" name="PeerJ">
        <title>Extensive microbial diversity within the chicken gut microbiome revealed by metagenomics and culture.</title>
        <authorList>
            <person name="Gilroy R."/>
            <person name="Ravi A."/>
            <person name="Getino M."/>
            <person name="Pursley I."/>
            <person name="Horton D.L."/>
            <person name="Alikhan N.F."/>
            <person name="Baker D."/>
            <person name="Gharbi K."/>
            <person name="Hall N."/>
            <person name="Watson M."/>
            <person name="Adriaenssens E.M."/>
            <person name="Foster-Nyarko E."/>
            <person name="Jarju S."/>
            <person name="Secka A."/>
            <person name="Antonio M."/>
            <person name="Oren A."/>
            <person name="Chaudhuri R.R."/>
            <person name="La Ragione R."/>
            <person name="Hildebrand F."/>
            <person name="Pallen M.J."/>
        </authorList>
    </citation>
    <scope>NUCLEOTIDE SEQUENCE</scope>
    <source>
        <strain evidence="2">ChiHjej13B12-12457</strain>
    </source>
</reference>
<organism evidence="2 3">
    <name type="scientific">Candidatus Coprenecus avistercoris</name>
    <dbReference type="NCBI Taxonomy" id="2840730"/>
    <lineage>
        <taxon>Bacteria</taxon>
        <taxon>Pseudomonadati</taxon>
        <taxon>Bacteroidota</taxon>
        <taxon>Bacteroidia</taxon>
        <taxon>Bacteroidales</taxon>
        <taxon>Rikenellaceae</taxon>
        <taxon>Rikenellaceae incertae sedis</taxon>
        <taxon>Candidatus Coprenecus</taxon>
    </lineage>
</organism>
<evidence type="ECO:0000313" key="3">
    <source>
        <dbReference type="Proteomes" id="UP000886744"/>
    </source>
</evidence>
<reference evidence="2" key="1">
    <citation type="submission" date="2020-10" db="EMBL/GenBank/DDBJ databases">
        <authorList>
            <person name="Gilroy R."/>
        </authorList>
    </citation>
    <scope>NUCLEOTIDE SEQUENCE</scope>
    <source>
        <strain evidence="2">ChiHjej13B12-12457</strain>
    </source>
</reference>
<dbReference type="PROSITE" id="PS51257">
    <property type="entry name" value="PROKAR_LIPOPROTEIN"/>
    <property type="match status" value="1"/>
</dbReference>
<proteinExistence type="predicted"/>
<dbReference type="Proteomes" id="UP000886744">
    <property type="component" value="Unassembled WGS sequence"/>
</dbReference>
<feature type="chain" id="PRO_5038712463" description="Lipoprotein" evidence="1">
    <location>
        <begin position="20"/>
        <end position="137"/>
    </location>
</feature>
<comment type="caution">
    <text evidence="2">The sequence shown here is derived from an EMBL/GenBank/DDBJ whole genome shotgun (WGS) entry which is preliminary data.</text>
</comment>
<name>A0A9D1E263_9BACT</name>
<dbReference type="EMBL" id="DVHI01000086">
    <property type="protein sequence ID" value="HIR63282.1"/>
    <property type="molecule type" value="Genomic_DNA"/>
</dbReference>
<dbReference type="AlphaFoldDB" id="A0A9D1E263"/>
<gene>
    <name evidence="2" type="ORF">IAC94_07155</name>
</gene>
<evidence type="ECO:0008006" key="4">
    <source>
        <dbReference type="Google" id="ProtNLM"/>
    </source>
</evidence>
<evidence type="ECO:0000256" key="1">
    <source>
        <dbReference type="SAM" id="SignalP"/>
    </source>
</evidence>
<protein>
    <recommendedName>
        <fullName evidence="4">Lipoprotein</fullName>
    </recommendedName>
</protein>
<keyword evidence="1" id="KW-0732">Signal</keyword>
<evidence type="ECO:0000313" key="2">
    <source>
        <dbReference type="EMBL" id="HIR63282.1"/>
    </source>
</evidence>
<accession>A0A9D1E263</accession>